<dbReference type="Proteomes" id="UP001280121">
    <property type="component" value="Unassembled WGS sequence"/>
</dbReference>
<keyword evidence="1" id="KW-0472">Membrane</keyword>
<dbReference type="AlphaFoldDB" id="A0AAD9WP34"/>
<feature type="transmembrane region" description="Helical" evidence="1">
    <location>
        <begin position="88"/>
        <end position="111"/>
    </location>
</feature>
<keyword evidence="1" id="KW-0812">Transmembrane</keyword>
<keyword evidence="1" id="KW-1133">Transmembrane helix</keyword>
<keyword evidence="3" id="KW-1185">Reference proteome</keyword>
<accession>A0AAD9WP34</accession>
<name>A0AAD9WP34_9ROSI</name>
<feature type="transmembrane region" description="Helical" evidence="1">
    <location>
        <begin position="12"/>
        <end position="32"/>
    </location>
</feature>
<evidence type="ECO:0000313" key="3">
    <source>
        <dbReference type="Proteomes" id="UP001280121"/>
    </source>
</evidence>
<reference evidence="2" key="1">
    <citation type="journal article" date="2023" name="Plant J.">
        <title>Genome sequences and population genomics provide insights into the demographic history, inbreeding, and mutation load of two 'living fossil' tree species of Dipteronia.</title>
        <authorList>
            <person name="Feng Y."/>
            <person name="Comes H.P."/>
            <person name="Chen J."/>
            <person name="Zhu S."/>
            <person name="Lu R."/>
            <person name="Zhang X."/>
            <person name="Li P."/>
            <person name="Qiu J."/>
            <person name="Olsen K.M."/>
            <person name="Qiu Y."/>
        </authorList>
    </citation>
    <scope>NUCLEOTIDE SEQUENCE</scope>
    <source>
        <strain evidence="2">KIB01</strain>
    </source>
</reference>
<dbReference type="EMBL" id="JANJYI010000008">
    <property type="protein sequence ID" value="KAK2638206.1"/>
    <property type="molecule type" value="Genomic_DNA"/>
</dbReference>
<comment type="caution">
    <text evidence="2">The sequence shown here is derived from an EMBL/GenBank/DDBJ whole genome shotgun (WGS) entry which is preliminary data.</text>
</comment>
<organism evidence="2 3">
    <name type="scientific">Dipteronia dyeriana</name>
    <dbReference type="NCBI Taxonomy" id="168575"/>
    <lineage>
        <taxon>Eukaryota</taxon>
        <taxon>Viridiplantae</taxon>
        <taxon>Streptophyta</taxon>
        <taxon>Embryophyta</taxon>
        <taxon>Tracheophyta</taxon>
        <taxon>Spermatophyta</taxon>
        <taxon>Magnoliopsida</taxon>
        <taxon>eudicotyledons</taxon>
        <taxon>Gunneridae</taxon>
        <taxon>Pentapetalae</taxon>
        <taxon>rosids</taxon>
        <taxon>malvids</taxon>
        <taxon>Sapindales</taxon>
        <taxon>Sapindaceae</taxon>
        <taxon>Hippocastanoideae</taxon>
        <taxon>Acereae</taxon>
        <taxon>Dipteronia</taxon>
    </lineage>
</organism>
<sequence length="154" mass="17817">MRWVLPKSSIGVRVVFGGRVGVVVVVVVLGEIGPERESEAAKLVEREAAEEAEDLVARQSLRIAGYVLAEVDRQTRDRNHNRAVQHHFFNFLCFCVTMWFLKTFFLFFPFLKNDSVDWYLGRLKLKRNNMMGKIQKLPIPFKYCWVDGVVSSYS</sequence>
<proteinExistence type="predicted"/>
<gene>
    <name evidence="2" type="ORF">Ddye_026001</name>
</gene>
<evidence type="ECO:0000256" key="1">
    <source>
        <dbReference type="SAM" id="Phobius"/>
    </source>
</evidence>
<protein>
    <submittedName>
        <fullName evidence="2">Uncharacterized protein</fullName>
    </submittedName>
</protein>
<evidence type="ECO:0000313" key="2">
    <source>
        <dbReference type="EMBL" id="KAK2638206.1"/>
    </source>
</evidence>